<dbReference type="PANTHER" id="PTHR43245:SF51">
    <property type="entry name" value="SHORT CHAIN DEHYDROGENASE_REDUCTASE FAMILY 42E, MEMBER 2"/>
    <property type="match status" value="1"/>
</dbReference>
<keyword evidence="3" id="KW-0812">Transmembrane</keyword>
<accession>A0AAD6ZKF7</accession>
<evidence type="ECO:0000256" key="1">
    <source>
        <dbReference type="ARBA" id="ARBA00009219"/>
    </source>
</evidence>
<dbReference type="EMBL" id="JARIHO010000042">
    <property type="protein sequence ID" value="KAJ7326421.1"/>
    <property type="molecule type" value="Genomic_DNA"/>
</dbReference>
<name>A0AAD6ZKF7_9AGAR</name>
<reference evidence="5" key="1">
    <citation type="submission" date="2023-03" db="EMBL/GenBank/DDBJ databases">
        <title>Massive genome expansion in bonnet fungi (Mycena s.s.) driven by repeated elements and novel gene families across ecological guilds.</title>
        <authorList>
            <consortium name="Lawrence Berkeley National Laboratory"/>
            <person name="Harder C.B."/>
            <person name="Miyauchi S."/>
            <person name="Viragh M."/>
            <person name="Kuo A."/>
            <person name="Thoen E."/>
            <person name="Andreopoulos B."/>
            <person name="Lu D."/>
            <person name="Skrede I."/>
            <person name="Drula E."/>
            <person name="Henrissat B."/>
            <person name="Morin E."/>
            <person name="Kohler A."/>
            <person name="Barry K."/>
            <person name="LaButti K."/>
            <person name="Morin E."/>
            <person name="Salamov A."/>
            <person name="Lipzen A."/>
            <person name="Mereny Z."/>
            <person name="Hegedus B."/>
            <person name="Baldrian P."/>
            <person name="Stursova M."/>
            <person name="Weitz H."/>
            <person name="Taylor A."/>
            <person name="Grigoriev I.V."/>
            <person name="Nagy L.G."/>
            <person name="Martin F."/>
            <person name="Kauserud H."/>
        </authorList>
    </citation>
    <scope>NUCLEOTIDE SEQUENCE</scope>
    <source>
        <strain evidence="5">CBHHK002</strain>
    </source>
</reference>
<dbReference type="Pfam" id="PF01073">
    <property type="entry name" value="3Beta_HSD"/>
    <property type="match status" value="1"/>
</dbReference>
<keyword evidence="2" id="KW-0560">Oxidoreductase</keyword>
<sequence length="518" mass="56761">MVWLWAVGWILFSVALLILYIRSNDQRLTSIPESVLAVSPTRCTPEDVRLTATKLQKSPISIGDQIPPKTGRRYIVVGGAGFLGGWIVMQLLERGEDPRRIRVLDIRAPVRNDLITRGKDIDFIMTDISDAAAVDAAFNAPWPDEENSGPSPQITVFHTAANIRFYEKSELLLPNSAKVNVTGTQNIINAARSVGATALVYTSSGSVSVRSTRFLLWPWETEPPFFVQAINEDDAIIPRRHSDFFSNYAATKIAAERRVRAADKTASRDGVLRTGCIRPGNGVFGPGGDMLCGAYLVRKVNPTWMNSVVQNFVYVENAAVAHLLYEQRLIEHSNGSENPDIGGQAFVIADPGPPPSYGDVYLVLSTLSEGETIFPFLSPTLMLFISYLIGYYYLSRSWLVAAGYHLAQKLPALTSDIVNLQPSLFNLVNVHLIFDDSRARLPPEKGGLGYKGAWTTFEGLHKTVDEHKLGALRSEQRSDVAGISFGFGLVKAQKGVGKVNAQISDKIGVDPVRVLGST</sequence>
<keyword evidence="3" id="KW-1133">Transmembrane helix</keyword>
<dbReference type="InterPro" id="IPR036291">
    <property type="entry name" value="NAD(P)-bd_dom_sf"/>
</dbReference>
<proteinExistence type="inferred from homology"/>
<dbReference type="InterPro" id="IPR002225">
    <property type="entry name" value="3Beta_OHSteriod_DH/Estase"/>
</dbReference>
<dbReference type="Gene3D" id="3.40.50.720">
    <property type="entry name" value="NAD(P)-binding Rossmann-like Domain"/>
    <property type="match status" value="1"/>
</dbReference>
<gene>
    <name evidence="5" type="ORF">DFH08DRAFT_1027489</name>
</gene>
<comment type="caution">
    <text evidence="5">The sequence shown here is derived from an EMBL/GenBank/DDBJ whole genome shotgun (WGS) entry which is preliminary data.</text>
</comment>
<dbReference type="InterPro" id="IPR050177">
    <property type="entry name" value="Lipid_A_modif_metabolic_enz"/>
</dbReference>
<dbReference type="GO" id="GO:0006694">
    <property type="term" value="P:steroid biosynthetic process"/>
    <property type="evidence" value="ECO:0007669"/>
    <property type="project" value="InterPro"/>
</dbReference>
<feature type="transmembrane region" description="Helical" evidence="3">
    <location>
        <begin position="6"/>
        <end position="22"/>
    </location>
</feature>
<comment type="similarity">
    <text evidence="1">Belongs to the 3-beta-HSD family.</text>
</comment>
<keyword evidence="3" id="KW-0472">Membrane</keyword>
<evidence type="ECO:0000313" key="5">
    <source>
        <dbReference type="EMBL" id="KAJ7326421.1"/>
    </source>
</evidence>
<dbReference type="PANTHER" id="PTHR43245">
    <property type="entry name" value="BIFUNCTIONAL POLYMYXIN RESISTANCE PROTEIN ARNA"/>
    <property type="match status" value="1"/>
</dbReference>
<keyword evidence="6" id="KW-1185">Reference proteome</keyword>
<feature type="transmembrane region" description="Helical" evidence="3">
    <location>
        <begin position="74"/>
        <end position="92"/>
    </location>
</feature>
<evidence type="ECO:0000256" key="2">
    <source>
        <dbReference type="ARBA" id="ARBA00023002"/>
    </source>
</evidence>
<dbReference type="GO" id="GO:0016616">
    <property type="term" value="F:oxidoreductase activity, acting on the CH-OH group of donors, NAD or NADP as acceptor"/>
    <property type="evidence" value="ECO:0007669"/>
    <property type="project" value="InterPro"/>
</dbReference>
<feature type="domain" description="3-beta hydroxysteroid dehydrogenase/isomerase" evidence="4">
    <location>
        <begin position="75"/>
        <end position="364"/>
    </location>
</feature>
<evidence type="ECO:0000256" key="3">
    <source>
        <dbReference type="SAM" id="Phobius"/>
    </source>
</evidence>
<dbReference type="AlphaFoldDB" id="A0AAD6ZKF7"/>
<feature type="transmembrane region" description="Helical" evidence="3">
    <location>
        <begin position="373"/>
        <end position="394"/>
    </location>
</feature>
<protein>
    <recommendedName>
        <fullName evidence="4">3-beta hydroxysteroid dehydrogenase/isomerase domain-containing protein</fullName>
    </recommendedName>
</protein>
<dbReference type="Proteomes" id="UP001218218">
    <property type="component" value="Unassembled WGS sequence"/>
</dbReference>
<organism evidence="5 6">
    <name type="scientific">Mycena albidolilacea</name>
    <dbReference type="NCBI Taxonomy" id="1033008"/>
    <lineage>
        <taxon>Eukaryota</taxon>
        <taxon>Fungi</taxon>
        <taxon>Dikarya</taxon>
        <taxon>Basidiomycota</taxon>
        <taxon>Agaricomycotina</taxon>
        <taxon>Agaricomycetes</taxon>
        <taxon>Agaricomycetidae</taxon>
        <taxon>Agaricales</taxon>
        <taxon>Marasmiineae</taxon>
        <taxon>Mycenaceae</taxon>
        <taxon>Mycena</taxon>
    </lineage>
</organism>
<dbReference type="SUPFAM" id="SSF51735">
    <property type="entry name" value="NAD(P)-binding Rossmann-fold domains"/>
    <property type="match status" value="1"/>
</dbReference>
<evidence type="ECO:0000259" key="4">
    <source>
        <dbReference type="Pfam" id="PF01073"/>
    </source>
</evidence>
<evidence type="ECO:0000313" key="6">
    <source>
        <dbReference type="Proteomes" id="UP001218218"/>
    </source>
</evidence>